<evidence type="ECO:0000313" key="3">
    <source>
        <dbReference type="Proteomes" id="UP000230069"/>
    </source>
</evidence>
<accession>A0A2G5ENF9</accession>
<protein>
    <submittedName>
        <fullName evidence="2">Uncharacterized protein</fullName>
    </submittedName>
</protein>
<organism evidence="2 3">
    <name type="scientific">Aquilegia coerulea</name>
    <name type="common">Rocky mountain columbine</name>
    <dbReference type="NCBI Taxonomy" id="218851"/>
    <lineage>
        <taxon>Eukaryota</taxon>
        <taxon>Viridiplantae</taxon>
        <taxon>Streptophyta</taxon>
        <taxon>Embryophyta</taxon>
        <taxon>Tracheophyta</taxon>
        <taxon>Spermatophyta</taxon>
        <taxon>Magnoliopsida</taxon>
        <taxon>Ranunculales</taxon>
        <taxon>Ranunculaceae</taxon>
        <taxon>Thalictroideae</taxon>
        <taxon>Aquilegia</taxon>
    </lineage>
</organism>
<keyword evidence="1" id="KW-0732">Signal</keyword>
<sequence>MKLWLWFGLLFIQVSFTLAYDGPLYDSSAYTECKKYPENPLYKGGILANNVPPVNGSINHAGIGVYSPAFVLTNLTQGTKYCFSS</sequence>
<feature type="chain" id="PRO_5013640003" evidence="1">
    <location>
        <begin position="20"/>
        <end position="85"/>
    </location>
</feature>
<proteinExistence type="predicted"/>
<gene>
    <name evidence="2" type="ORF">AQUCO_00600212v1</name>
</gene>
<dbReference type="InParanoid" id="A0A2G5ENF9"/>
<evidence type="ECO:0000313" key="2">
    <source>
        <dbReference type="EMBL" id="PIA57316.1"/>
    </source>
</evidence>
<dbReference type="EMBL" id="KZ305023">
    <property type="protein sequence ID" value="PIA57316.1"/>
    <property type="molecule type" value="Genomic_DNA"/>
</dbReference>
<dbReference type="OrthoDB" id="1722846at2759"/>
<dbReference type="AlphaFoldDB" id="A0A2G5ENF9"/>
<keyword evidence="3" id="KW-1185">Reference proteome</keyword>
<evidence type="ECO:0000256" key="1">
    <source>
        <dbReference type="SAM" id="SignalP"/>
    </source>
</evidence>
<reference evidence="2 3" key="1">
    <citation type="submission" date="2017-09" db="EMBL/GenBank/DDBJ databases">
        <title>WGS assembly of Aquilegia coerulea Goldsmith.</title>
        <authorList>
            <person name="Hodges S."/>
            <person name="Kramer E."/>
            <person name="Nordborg M."/>
            <person name="Tomkins J."/>
            <person name="Borevitz J."/>
            <person name="Derieg N."/>
            <person name="Yan J."/>
            <person name="Mihaltcheva S."/>
            <person name="Hayes R.D."/>
            <person name="Rokhsar D."/>
        </authorList>
    </citation>
    <scope>NUCLEOTIDE SEQUENCE [LARGE SCALE GENOMIC DNA]</scope>
    <source>
        <strain evidence="3">cv. Goldsmith</strain>
    </source>
</reference>
<dbReference type="Proteomes" id="UP000230069">
    <property type="component" value="Unassembled WGS sequence"/>
</dbReference>
<feature type="signal peptide" evidence="1">
    <location>
        <begin position="1"/>
        <end position="19"/>
    </location>
</feature>
<name>A0A2G5ENF9_AQUCA</name>
<dbReference type="STRING" id="218851.A0A2G5ENF9"/>